<name>A0A7M6DPC2_9CNID</name>
<dbReference type="InterPro" id="IPR029149">
    <property type="entry name" value="Creatin/AminoP/Spt16_N"/>
</dbReference>
<dbReference type="OrthoDB" id="10261878at2759"/>
<keyword evidence="7" id="KW-0482">Metalloprotease</keyword>
<keyword evidence="6" id="KW-0224">Dipeptidase</keyword>
<dbReference type="EC" id="3.4.13.9" evidence="10"/>
<dbReference type="GO" id="GO:0030145">
    <property type="term" value="F:manganese ion binding"/>
    <property type="evidence" value="ECO:0007669"/>
    <property type="project" value="InterPro"/>
</dbReference>
<comment type="catalytic activity">
    <reaction evidence="15">
        <text>Xaa-L-Pro dipeptide + H2O = an L-alpha-amino acid + L-proline</text>
        <dbReference type="Rhea" id="RHEA:76407"/>
        <dbReference type="ChEBI" id="CHEBI:15377"/>
        <dbReference type="ChEBI" id="CHEBI:59869"/>
        <dbReference type="ChEBI" id="CHEBI:60039"/>
        <dbReference type="ChEBI" id="CHEBI:195196"/>
        <dbReference type="EC" id="3.4.13.9"/>
    </reaction>
</comment>
<reference evidence="17" key="1">
    <citation type="submission" date="2021-01" db="UniProtKB">
        <authorList>
            <consortium name="EnsemblMetazoa"/>
        </authorList>
    </citation>
    <scope>IDENTIFICATION</scope>
</reference>
<evidence type="ECO:0000313" key="17">
    <source>
        <dbReference type="EnsemblMetazoa" id="CLYHEMP019960.1"/>
    </source>
</evidence>
<keyword evidence="18" id="KW-1185">Reference proteome</keyword>
<evidence type="ECO:0000313" key="18">
    <source>
        <dbReference type="Proteomes" id="UP000594262"/>
    </source>
</evidence>
<dbReference type="GO" id="GO:0102009">
    <property type="term" value="F:proline dipeptidase activity"/>
    <property type="evidence" value="ECO:0007669"/>
    <property type="project" value="UniProtKB-EC"/>
</dbReference>
<dbReference type="FunFam" id="3.90.230.10:FF:000002">
    <property type="entry name" value="Xaa-Pro aminopeptidase 3"/>
    <property type="match status" value="1"/>
</dbReference>
<dbReference type="SUPFAM" id="SSF53092">
    <property type="entry name" value="Creatinase/prolidase N-terminal domain"/>
    <property type="match status" value="1"/>
</dbReference>
<evidence type="ECO:0000256" key="7">
    <source>
        <dbReference type="ARBA" id="ARBA00023049"/>
    </source>
</evidence>
<sequence length="490" mass="55710">MASSSDHHMGQETMKVSRKLHGMNRDRLVTELRNDENTKSGIVVIQGGESETLHSSDREVAFRQESYFHWAFGCREPDCYGAIEVDTGRCILFVPELPQEYIVWMGQIHPKEHFQKLYEVDEVYFTNEIAKVLEDKKPKTLLTLRGRNTDSGKYTKEAAFDGISNFTVNNEILFPVMSECRVFKTEYELDVIRYANKISSEAHKEVMKHIRPGMTEYQLESLFQHYCYARGGCRFVSYTCICGSGTNSATLHYGHAGAPNDKLIQDGDMCLFDMGGEYYCYTSDITCSFPANGKFTEQQKGIYNAVLKSSRAVLNSVKPGVSWKEMHLLADKTNLEEMKKLGIVQGDVDEMMKVRLGAVFMPHGLGHFMGCDVHDVHGYPDGDKEHRPKEEGLKSLRTTRTLQQSMVLTIEPGIYFIEQWIRRALANPAQACFIVQNVVEQYFNFGGVRIEDDIAVTEEGCELMTNVPRTVEEIESLMAEGRQSNVKVMF</sequence>
<evidence type="ECO:0000256" key="4">
    <source>
        <dbReference type="ARBA" id="ARBA00022723"/>
    </source>
</evidence>
<keyword evidence="4" id="KW-0479">Metal-binding</keyword>
<evidence type="ECO:0000256" key="15">
    <source>
        <dbReference type="ARBA" id="ARBA00048994"/>
    </source>
</evidence>
<dbReference type="AlphaFoldDB" id="A0A7M6DPC2"/>
<evidence type="ECO:0000256" key="11">
    <source>
        <dbReference type="ARBA" id="ARBA00044141"/>
    </source>
</evidence>
<proteinExistence type="inferred from homology"/>
<feature type="domain" description="Aminopeptidase P N-terminal" evidence="16">
    <location>
        <begin position="16"/>
        <end position="152"/>
    </location>
</feature>
<dbReference type="InterPro" id="IPR036005">
    <property type="entry name" value="Creatinase/aminopeptidase-like"/>
</dbReference>
<dbReference type="EnsemblMetazoa" id="CLYHEMT019960.1">
    <property type="protein sequence ID" value="CLYHEMP019960.1"/>
    <property type="gene ID" value="CLYHEMG019960"/>
</dbReference>
<evidence type="ECO:0000256" key="2">
    <source>
        <dbReference type="ARBA" id="ARBA00011738"/>
    </source>
</evidence>
<evidence type="ECO:0000256" key="3">
    <source>
        <dbReference type="ARBA" id="ARBA00022670"/>
    </source>
</evidence>
<organism evidence="17 18">
    <name type="scientific">Clytia hemisphaerica</name>
    <dbReference type="NCBI Taxonomy" id="252671"/>
    <lineage>
        <taxon>Eukaryota</taxon>
        <taxon>Metazoa</taxon>
        <taxon>Cnidaria</taxon>
        <taxon>Hydrozoa</taxon>
        <taxon>Hydroidolina</taxon>
        <taxon>Leptothecata</taxon>
        <taxon>Obeliida</taxon>
        <taxon>Clytiidae</taxon>
        <taxon>Clytia</taxon>
    </lineage>
</organism>
<keyword evidence="8" id="KW-0464">Manganese</keyword>
<keyword evidence="3" id="KW-0645">Protease</keyword>
<evidence type="ECO:0000259" key="16">
    <source>
        <dbReference type="SMART" id="SM01011"/>
    </source>
</evidence>
<dbReference type="GeneID" id="136804224"/>
<evidence type="ECO:0000256" key="5">
    <source>
        <dbReference type="ARBA" id="ARBA00022801"/>
    </source>
</evidence>
<evidence type="ECO:0000256" key="12">
    <source>
        <dbReference type="ARBA" id="ARBA00044252"/>
    </source>
</evidence>
<dbReference type="SUPFAM" id="SSF55920">
    <property type="entry name" value="Creatinase/aminopeptidase"/>
    <property type="match status" value="1"/>
</dbReference>
<evidence type="ECO:0000256" key="9">
    <source>
        <dbReference type="ARBA" id="ARBA00043990"/>
    </source>
</evidence>
<dbReference type="Gene3D" id="3.90.230.10">
    <property type="entry name" value="Creatinase/methionine aminopeptidase superfamily"/>
    <property type="match status" value="1"/>
</dbReference>
<dbReference type="Gene3D" id="3.40.350.10">
    <property type="entry name" value="Creatinase/prolidase N-terminal domain"/>
    <property type="match status" value="1"/>
</dbReference>
<dbReference type="InterPro" id="IPR000994">
    <property type="entry name" value="Pept_M24"/>
</dbReference>
<evidence type="ECO:0000256" key="13">
    <source>
        <dbReference type="ARBA" id="ARBA00044284"/>
    </source>
</evidence>
<dbReference type="InterPro" id="IPR007865">
    <property type="entry name" value="Aminopep_P_N"/>
</dbReference>
<comment type="cofactor">
    <cofactor evidence="1">
        <name>Mn(2+)</name>
        <dbReference type="ChEBI" id="CHEBI:29035"/>
    </cofactor>
</comment>
<comment type="similarity">
    <text evidence="9">Belongs to the peptidase M24B family. Eukaryotic-type prolidase subfamily.</text>
</comment>
<evidence type="ECO:0000256" key="6">
    <source>
        <dbReference type="ARBA" id="ARBA00022997"/>
    </source>
</evidence>
<dbReference type="InterPro" id="IPR052433">
    <property type="entry name" value="X-Pro_dipept-like"/>
</dbReference>
<dbReference type="SMART" id="SM01011">
    <property type="entry name" value="AMP_N"/>
    <property type="match status" value="1"/>
</dbReference>
<comment type="subunit">
    <text evidence="2">Homodimer.</text>
</comment>
<evidence type="ECO:0000256" key="1">
    <source>
        <dbReference type="ARBA" id="ARBA00001936"/>
    </source>
</evidence>
<evidence type="ECO:0000256" key="8">
    <source>
        <dbReference type="ARBA" id="ARBA00023211"/>
    </source>
</evidence>
<protein>
    <recommendedName>
        <fullName evidence="11">Xaa-Pro dipeptidase</fullName>
        <ecNumber evidence="10">3.4.13.9</ecNumber>
    </recommendedName>
    <alternativeName>
        <fullName evidence="14">Imidodipeptidase</fullName>
    </alternativeName>
    <alternativeName>
        <fullName evidence="12">Peptidase D</fullName>
    </alternativeName>
    <alternativeName>
        <fullName evidence="13">Proline dipeptidase</fullName>
    </alternativeName>
</protein>
<dbReference type="CDD" id="cd01087">
    <property type="entry name" value="Prolidase"/>
    <property type="match status" value="1"/>
</dbReference>
<keyword evidence="5" id="KW-0378">Hydrolase</keyword>
<dbReference type="GO" id="GO:0006508">
    <property type="term" value="P:proteolysis"/>
    <property type="evidence" value="ECO:0007669"/>
    <property type="project" value="UniProtKB-KW"/>
</dbReference>
<dbReference type="GO" id="GO:0070006">
    <property type="term" value="F:metalloaminopeptidase activity"/>
    <property type="evidence" value="ECO:0007669"/>
    <property type="project" value="InterPro"/>
</dbReference>
<dbReference type="RefSeq" id="XP_066917026.1">
    <property type="nucleotide sequence ID" value="XM_067060925.1"/>
</dbReference>
<dbReference type="PANTHER" id="PTHR48480">
    <property type="match status" value="1"/>
</dbReference>
<accession>A0A7M6DPC2</accession>
<dbReference type="PANTHER" id="PTHR48480:SF2">
    <property type="entry name" value="PEPTIDASE D"/>
    <property type="match status" value="1"/>
</dbReference>
<dbReference type="Pfam" id="PF05195">
    <property type="entry name" value="AMP_N"/>
    <property type="match status" value="1"/>
</dbReference>
<evidence type="ECO:0000256" key="14">
    <source>
        <dbReference type="ARBA" id="ARBA00044351"/>
    </source>
</evidence>
<dbReference type="Proteomes" id="UP000594262">
    <property type="component" value="Unplaced"/>
</dbReference>
<evidence type="ECO:0000256" key="10">
    <source>
        <dbReference type="ARBA" id="ARBA00044051"/>
    </source>
</evidence>
<dbReference type="Pfam" id="PF00557">
    <property type="entry name" value="Peptidase_M24"/>
    <property type="match status" value="1"/>
</dbReference>